<evidence type="ECO:0000256" key="4">
    <source>
        <dbReference type="ARBA" id="ARBA00023002"/>
    </source>
</evidence>
<comment type="similarity">
    <text evidence="5">Belongs to the zinc-containing alcohol dehydrogenase family.</text>
</comment>
<dbReference type="SUPFAM" id="SSF51735">
    <property type="entry name" value="NAD(P)-binding Rossmann-fold domains"/>
    <property type="match status" value="1"/>
</dbReference>
<comment type="caution">
    <text evidence="7">The sequence shown here is derived from an EMBL/GenBank/DDBJ whole genome shotgun (WGS) entry which is preliminary data.</text>
</comment>
<dbReference type="PROSITE" id="PS00059">
    <property type="entry name" value="ADH_ZINC"/>
    <property type="match status" value="1"/>
</dbReference>
<keyword evidence="8" id="KW-1185">Reference proteome</keyword>
<evidence type="ECO:0000256" key="2">
    <source>
        <dbReference type="ARBA" id="ARBA00022723"/>
    </source>
</evidence>
<dbReference type="AlphaFoldDB" id="A0A9X1TX00"/>
<dbReference type="SMART" id="SM00829">
    <property type="entry name" value="PKS_ER"/>
    <property type="match status" value="1"/>
</dbReference>
<reference evidence="7" key="1">
    <citation type="submission" date="2022-01" db="EMBL/GenBank/DDBJ databases">
        <authorList>
            <person name="Jo J.-H."/>
            <person name="Im W.-T."/>
        </authorList>
    </citation>
    <scope>NUCLEOTIDE SEQUENCE</scope>
    <source>
        <strain evidence="7">G124</strain>
    </source>
</reference>
<dbReference type="InterPro" id="IPR002328">
    <property type="entry name" value="ADH_Zn_CS"/>
</dbReference>
<organism evidence="7 8">
    <name type="scientific">Sphingomonas cremea</name>
    <dbReference type="NCBI Taxonomy" id="2904799"/>
    <lineage>
        <taxon>Bacteria</taxon>
        <taxon>Pseudomonadati</taxon>
        <taxon>Pseudomonadota</taxon>
        <taxon>Alphaproteobacteria</taxon>
        <taxon>Sphingomonadales</taxon>
        <taxon>Sphingomonadaceae</taxon>
        <taxon>Sphingomonas</taxon>
    </lineage>
</organism>
<dbReference type="SUPFAM" id="SSF50129">
    <property type="entry name" value="GroES-like"/>
    <property type="match status" value="1"/>
</dbReference>
<dbReference type="Gene3D" id="3.40.50.720">
    <property type="entry name" value="NAD(P)-binding Rossmann-like Domain"/>
    <property type="match status" value="1"/>
</dbReference>
<comment type="cofactor">
    <cofactor evidence="1 5">
        <name>Zn(2+)</name>
        <dbReference type="ChEBI" id="CHEBI:29105"/>
    </cofactor>
</comment>
<dbReference type="GO" id="GO:0008106">
    <property type="term" value="F:alcohol dehydrogenase (NADP+) activity"/>
    <property type="evidence" value="ECO:0007669"/>
    <property type="project" value="UniProtKB-ARBA"/>
</dbReference>
<dbReference type="RefSeq" id="WP_235068688.1">
    <property type="nucleotide sequence ID" value="NZ_JAKFGM010000004.1"/>
</dbReference>
<evidence type="ECO:0000256" key="5">
    <source>
        <dbReference type="RuleBase" id="RU361277"/>
    </source>
</evidence>
<evidence type="ECO:0000313" key="8">
    <source>
        <dbReference type="Proteomes" id="UP001139410"/>
    </source>
</evidence>
<dbReference type="Pfam" id="PF08240">
    <property type="entry name" value="ADH_N"/>
    <property type="match status" value="1"/>
</dbReference>
<evidence type="ECO:0000256" key="3">
    <source>
        <dbReference type="ARBA" id="ARBA00022833"/>
    </source>
</evidence>
<dbReference type="InterPro" id="IPR013154">
    <property type="entry name" value="ADH-like_N"/>
</dbReference>
<name>A0A9X1TX00_9SPHN</name>
<dbReference type="FunFam" id="3.40.50.720:FF:000022">
    <property type="entry name" value="Cinnamyl alcohol dehydrogenase"/>
    <property type="match status" value="1"/>
</dbReference>
<protein>
    <submittedName>
        <fullName evidence="7">NAD(P)-dependent alcohol dehydrogenase</fullName>
    </submittedName>
</protein>
<dbReference type="InterPro" id="IPR011032">
    <property type="entry name" value="GroES-like_sf"/>
</dbReference>
<accession>A0A9X1TX00</accession>
<dbReference type="Proteomes" id="UP001139410">
    <property type="component" value="Unassembled WGS sequence"/>
</dbReference>
<dbReference type="InterPro" id="IPR020843">
    <property type="entry name" value="ER"/>
</dbReference>
<dbReference type="CDD" id="cd05283">
    <property type="entry name" value="CAD1"/>
    <property type="match status" value="1"/>
</dbReference>
<evidence type="ECO:0000313" key="7">
    <source>
        <dbReference type="EMBL" id="MCF2515964.1"/>
    </source>
</evidence>
<dbReference type="InterPro" id="IPR013149">
    <property type="entry name" value="ADH-like_C"/>
</dbReference>
<sequence>MPTQARGWGTEAADQPLKPMQFERRDLRSDDVAIKITYAGICHSDLHQCRNDWHNSRYPVIPGHEIVGIVTDVGPNVARHKVGDTVAVGTVVDSDLTCVECLNGWEQFCLGGATFTYNGVDKVDGSITKGGYSDHIVVREHFVFQMPEGLDPARASPLLCAGITTWSPLRQYADKVAPGKKVAVAGLGGLGHLGVKFAAALGAHVTMITTSPGKADDARALGAHDVIVSRDPAQMQGAAGRFDFILDTIPVAHDVQPYLTLLRRGGRMVLVGAIEPLPSIHGGLLIMGNKAIGGSGVGGVAETQKMLEFCAEHQLYPETETITMDKVNEAYERLLKNDVRYRFVIDVTQGL</sequence>
<dbReference type="Pfam" id="PF00107">
    <property type="entry name" value="ADH_zinc_N"/>
    <property type="match status" value="1"/>
</dbReference>
<evidence type="ECO:0000256" key="1">
    <source>
        <dbReference type="ARBA" id="ARBA00001947"/>
    </source>
</evidence>
<evidence type="ECO:0000259" key="6">
    <source>
        <dbReference type="SMART" id="SM00829"/>
    </source>
</evidence>
<dbReference type="EMBL" id="JAKFGM010000004">
    <property type="protein sequence ID" value="MCF2515964.1"/>
    <property type="molecule type" value="Genomic_DNA"/>
</dbReference>
<keyword evidence="4" id="KW-0560">Oxidoreductase</keyword>
<proteinExistence type="inferred from homology"/>
<feature type="domain" description="Enoyl reductase (ER)" evidence="6">
    <location>
        <begin position="12"/>
        <end position="345"/>
    </location>
</feature>
<dbReference type="GO" id="GO:0008270">
    <property type="term" value="F:zinc ion binding"/>
    <property type="evidence" value="ECO:0007669"/>
    <property type="project" value="InterPro"/>
</dbReference>
<gene>
    <name evidence="7" type="ORF">LVY65_12950</name>
</gene>
<dbReference type="InterPro" id="IPR036291">
    <property type="entry name" value="NAD(P)-bd_dom_sf"/>
</dbReference>
<keyword evidence="3 5" id="KW-0862">Zinc</keyword>
<keyword evidence="2 5" id="KW-0479">Metal-binding</keyword>
<dbReference type="PANTHER" id="PTHR42683">
    <property type="entry name" value="ALDEHYDE REDUCTASE"/>
    <property type="match status" value="1"/>
</dbReference>
<dbReference type="InterPro" id="IPR047109">
    <property type="entry name" value="CAD-like"/>
</dbReference>
<dbReference type="Gene3D" id="3.90.180.10">
    <property type="entry name" value="Medium-chain alcohol dehydrogenases, catalytic domain"/>
    <property type="match status" value="1"/>
</dbReference>